<keyword evidence="12" id="KW-1185">Reference proteome</keyword>
<protein>
    <submittedName>
        <fullName evidence="11">Polyamine-modulated factor 1-like</fullName>
    </submittedName>
</protein>
<gene>
    <name evidence="11" type="primary">pmf1</name>
</gene>
<evidence type="ECO:0000256" key="2">
    <source>
        <dbReference type="ARBA" id="ARBA00004629"/>
    </source>
</evidence>
<evidence type="ECO:0000256" key="9">
    <source>
        <dbReference type="ARBA" id="ARBA00023328"/>
    </source>
</evidence>
<evidence type="ECO:0000256" key="10">
    <source>
        <dbReference type="SAM" id="MobiDB-lite"/>
    </source>
</evidence>
<evidence type="ECO:0000256" key="6">
    <source>
        <dbReference type="ARBA" id="ARBA00022838"/>
    </source>
</evidence>
<feature type="compositionally biased region" description="Basic and acidic residues" evidence="10">
    <location>
        <begin position="13"/>
        <end position="22"/>
    </location>
</feature>
<name>A0A672IT31_SALFA</name>
<comment type="subcellular location">
    <subcellularLocation>
        <location evidence="2">Chromosome</location>
        <location evidence="2">Centromere</location>
        <location evidence="2">Kinetochore</location>
    </subcellularLocation>
    <subcellularLocation>
        <location evidence="1">Nucleus</location>
    </subcellularLocation>
</comment>
<proteinExistence type="predicted"/>
<keyword evidence="5" id="KW-0498">Mitosis</keyword>
<evidence type="ECO:0000256" key="3">
    <source>
        <dbReference type="ARBA" id="ARBA00022454"/>
    </source>
</evidence>
<evidence type="ECO:0000256" key="5">
    <source>
        <dbReference type="ARBA" id="ARBA00022776"/>
    </source>
</evidence>
<reference evidence="11" key="3">
    <citation type="submission" date="2025-09" db="UniProtKB">
        <authorList>
            <consortium name="Ensembl"/>
        </authorList>
    </citation>
    <scope>IDENTIFICATION</scope>
</reference>
<dbReference type="Proteomes" id="UP000472267">
    <property type="component" value="Chromosome 2"/>
</dbReference>
<dbReference type="InterPro" id="IPR007128">
    <property type="entry name" value="PMF1/Nnf1"/>
</dbReference>
<keyword evidence="3" id="KW-0158">Chromosome</keyword>
<dbReference type="GO" id="GO:0007059">
    <property type="term" value="P:chromosome segregation"/>
    <property type="evidence" value="ECO:0007669"/>
    <property type="project" value="TreeGrafter"/>
</dbReference>
<dbReference type="Ensembl" id="ENSSFAT00005046644.1">
    <property type="protein sequence ID" value="ENSSFAP00005045073.1"/>
    <property type="gene ID" value="ENSSFAG00005022103.1"/>
</dbReference>
<evidence type="ECO:0000313" key="11">
    <source>
        <dbReference type="Ensembl" id="ENSSFAP00005045073.1"/>
    </source>
</evidence>
<keyword evidence="6" id="KW-0995">Kinetochore</keyword>
<dbReference type="AlphaFoldDB" id="A0A672IT31"/>
<evidence type="ECO:0000313" key="12">
    <source>
        <dbReference type="Proteomes" id="UP000472267"/>
    </source>
</evidence>
<dbReference type="GO" id="GO:0051301">
    <property type="term" value="P:cell division"/>
    <property type="evidence" value="ECO:0007669"/>
    <property type="project" value="UniProtKB-KW"/>
</dbReference>
<dbReference type="PANTHER" id="PTHR15459:SF3">
    <property type="entry name" value="POLYAMINE-MODULATED FACTOR 1"/>
    <property type="match status" value="1"/>
</dbReference>
<feature type="compositionally biased region" description="Polar residues" evidence="10">
    <location>
        <begin position="23"/>
        <end position="36"/>
    </location>
</feature>
<organism evidence="11 12">
    <name type="scientific">Salarias fasciatus</name>
    <name type="common">Jewelled blenny</name>
    <name type="synonym">Blennius fasciatus</name>
    <dbReference type="NCBI Taxonomy" id="181472"/>
    <lineage>
        <taxon>Eukaryota</taxon>
        <taxon>Metazoa</taxon>
        <taxon>Chordata</taxon>
        <taxon>Craniata</taxon>
        <taxon>Vertebrata</taxon>
        <taxon>Euteleostomi</taxon>
        <taxon>Actinopterygii</taxon>
        <taxon>Neopterygii</taxon>
        <taxon>Teleostei</taxon>
        <taxon>Neoteleostei</taxon>
        <taxon>Acanthomorphata</taxon>
        <taxon>Ovalentaria</taxon>
        <taxon>Blenniimorphae</taxon>
        <taxon>Blenniiformes</taxon>
        <taxon>Blennioidei</taxon>
        <taxon>Blenniidae</taxon>
        <taxon>Salariinae</taxon>
        <taxon>Salarias</taxon>
    </lineage>
</organism>
<keyword evidence="4" id="KW-0132">Cell division</keyword>
<keyword evidence="8" id="KW-0131">Cell cycle</keyword>
<evidence type="ECO:0000256" key="1">
    <source>
        <dbReference type="ARBA" id="ARBA00004123"/>
    </source>
</evidence>
<feature type="region of interest" description="Disordered" evidence="10">
    <location>
        <begin position="13"/>
        <end position="44"/>
    </location>
</feature>
<evidence type="ECO:0000256" key="7">
    <source>
        <dbReference type="ARBA" id="ARBA00023242"/>
    </source>
</evidence>
<dbReference type="Pfam" id="PF03980">
    <property type="entry name" value="Nnf1"/>
    <property type="match status" value="1"/>
</dbReference>
<reference evidence="11" key="1">
    <citation type="submission" date="2019-06" db="EMBL/GenBank/DDBJ databases">
        <authorList>
            <consortium name="Wellcome Sanger Institute Data Sharing"/>
        </authorList>
    </citation>
    <scope>NUCLEOTIDE SEQUENCE [LARGE SCALE GENOMIC DNA]</scope>
</reference>
<evidence type="ECO:0000256" key="4">
    <source>
        <dbReference type="ARBA" id="ARBA00022618"/>
    </source>
</evidence>
<keyword evidence="7" id="KW-0539">Nucleus</keyword>
<reference evidence="11" key="2">
    <citation type="submission" date="2025-08" db="UniProtKB">
        <authorList>
            <consortium name="Ensembl"/>
        </authorList>
    </citation>
    <scope>IDENTIFICATION</scope>
</reference>
<evidence type="ECO:0000256" key="8">
    <source>
        <dbReference type="ARBA" id="ARBA00023306"/>
    </source>
</evidence>
<dbReference type="GO" id="GO:0000444">
    <property type="term" value="C:MIS12/MIND type complex"/>
    <property type="evidence" value="ECO:0007669"/>
    <property type="project" value="InterPro"/>
</dbReference>
<dbReference type="PANTHER" id="PTHR15459">
    <property type="entry name" value="POLYAMINE-MODULATED FACTOR 1"/>
    <property type="match status" value="1"/>
</dbReference>
<accession>A0A672IT31</accession>
<keyword evidence="9" id="KW-0137">Centromere</keyword>
<dbReference type="GO" id="GO:0005634">
    <property type="term" value="C:nucleus"/>
    <property type="evidence" value="ECO:0007669"/>
    <property type="project" value="UniProtKB-SubCell"/>
</dbReference>
<sequence length="226" mass="25754">VLPVAGQVRDRVAKMEESKDTTQNEAANNVISSQMSAGKPSEKTEPRFNRLKLFDKVIQKSMNKFIDFNRFASMFRPLYKENPQRMERIHEQFIEDLQKSIQEDISKLIEEGRLELKLNELDKLESAAKSNPSPAWRPTGVPEKDFCSFLVPYYQKQEAYMLLKLKKIKAENAALAQKVQAGRDSITQTEHSISAAVDEWKVRGKASVTEFETLAASLQPADVFDV</sequence>